<gene>
    <name evidence="4" type="primary">Dsec\GM18273</name>
    <name evidence="4" type="ORF">Dsec_GM18273</name>
</gene>
<protein>
    <submittedName>
        <fullName evidence="4">GM18273</fullName>
    </submittedName>
</protein>
<keyword evidence="5" id="KW-1185">Reference proteome</keyword>
<keyword evidence="2" id="KW-0732">Signal</keyword>
<evidence type="ECO:0000313" key="4">
    <source>
        <dbReference type="EMBL" id="EDW53925.1"/>
    </source>
</evidence>
<sequence length="98" mass="11254">MDCRANFLAYLAVFLHLVSDYCFVPVQCVDAPFIHIPGNGVISGTYLKMFRTQNIKAYLGIRYAHARRFQPPDIELTPWKGIFNATVFQPDCWQNSKP</sequence>
<dbReference type="STRING" id="7238.B4I2D0"/>
<dbReference type="HOGENOM" id="CLU_2335859_0_0_1"/>
<dbReference type="SUPFAM" id="SSF53474">
    <property type="entry name" value="alpha/beta-Hydrolases"/>
    <property type="match status" value="1"/>
</dbReference>
<dbReference type="Pfam" id="PF00135">
    <property type="entry name" value="COesterase"/>
    <property type="match status" value="1"/>
</dbReference>
<dbReference type="Gene3D" id="3.40.50.1820">
    <property type="entry name" value="alpha/beta hydrolase"/>
    <property type="match status" value="1"/>
</dbReference>
<proteinExistence type="predicted"/>
<dbReference type="Proteomes" id="UP000001292">
    <property type="component" value="Unassembled WGS sequence"/>
</dbReference>
<evidence type="ECO:0000259" key="3">
    <source>
        <dbReference type="Pfam" id="PF00135"/>
    </source>
</evidence>
<accession>B4I2D0</accession>
<evidence type="ECO:0000313" key="5">
    <source>
        <dbReference type="Proteomes" id="UP000001292"/>
    </source>
</evidence>
<evidence type="ECO:0000256" key="1">
    <source>
        <dbReference type="ARBA" id="ARBA00023180"/>
    </source>
</evidence>
<keyword evidence="1" id="KW-0325">Glycoprotein</keyword>
<feature type="signal peptide" evidence="2">
    <location>
        <begin position="1"/>
        <end position="20"/>
    </location>
</feature>
<name>B4I2D0_DROSE</name>
<organism evidence="5">
    <name type="scientific">Drosophila sechellia</name>
    <name type="common">Fruit fly</name>
    <dbReference type="NCBI Taxonomy" id="7238"/>
    <lineage>
        <taxon>Eukaryota</taxon>
        <taxon>Metazoa</taxon>
        <taxon>Ecdysozoa</taxon>
        <taxon>Arthropoda</taxon>
        <taxon>Hexapoda</taxon>
        <taxon>Insecta</taxon>
        <taxon>Pterygota</taxon>
        <taxon>Neoptera</taxon>
        <taxon>Endopterygota</taxon>
        <taxon>Diptera</taxon>
        <taxon>Brachycera</taxon>
        <taxon>Muscomorpha</taxon>
        <taxon>Ephydroidea</taxon>
        <taxon>Drosophilidae</taxon>
        <taxon>Drosophila</taxon>
        <taxon>Sophophora</taxon>
    </lineage>
</organism>
<feature type="domain" description="Carboxylesterase type B" evidence="3">
    <location>
        <begin position="32"/>
        <end position="97"/>
    </location>
</feature>
<dbReference type="InterPro" id="IPR029058">
    <property type="entry name" value="AB_hydrolase_fold"/>
</dbReference>
<dbReference type="AlphaFoldDB" id="B4I2D0"/>
<feature type="chain" id="PRO_5002809670" evidence="2">
    <location>
        <begin position="21"/>
        <end position="98"/>
    </location>
</feature>
<dbReference type="EMBL" id="CH480820">
    <property type="protein sequence ID" value="EDW53925.1"/>
    <property type="molecule type" value="Genomic_DNA"/>
</dbReference>
<dbReference type="InterPro" id="IPR002018">
    <property type="entry name" value="CarbesteraseB"/>
</dbReference>
<reference evidence="4 5" key="1">
    <citation type="journal article" date="2007" name="Nature">
        <title>Evolution of genes and genomes on the Drosophila phylogeny.</title>
        <authorList>
            <consortium name="Drosophila 12 Genomes Consortium"/>
            <person name="Clark A.G."/>
            <person name="Eisen M.B."/>
            <person name="Smith D.R."/>
            <person name="Bergman C.M."/>
            <person name="Oliver B."/>
            <person name="Markow T.A."/>
            <person name="Kaufman T.C."/>
            <person name="Kellis M."/>
            <person name="Gelbart W."/>
            <person name="Iyer V.N."/>
            <person name="Pollard D.A."/>
            <person name="Sackton T.B."/>
            <person name="Larracuente A.M."/>
            <person name="Singh N.D."/>
            <person name="Abad J.P."/>
            <person name="Abt D.N."/>
            <person name="Adryan B."/>
            <person name="Aguade M."/>
            <person name="Akashi H."/>
            <person name="Anderson W.W."/>
            <person name="Aquadro C.F."/>
            <person name="Ardell D.H."/>
            <person name="Arguello R."/>
            <person name="Artieri C.G."/>
            <person name="Barbash D.A."/>
            <person name="Barker D."/>
            <person name="Barsanti P."/>
            <person name="Batterham P."/>
            <person name="Batzoglou S."/>
            <person name="Begun D."/>
            <person name="Bhutkar A."/>
            <person name="Blanco E."/>
            <person name="Bosak S.A."/>
            <person name="Bradley R.K."/>
            <person name="Brand A.D."/>
            <person name="Brent M.R."/>
            <person name="Brooks A.N."/>
            <person name="Brown R.H."/>
            <person name="Butlin R.K."/>
            <person name="Caggese C."/>
            <person name="Calvi B.R."/>
            <person name="Bernardo de Carvalho A."/>
            <person name="Caspi A."/>
            <person name="Castrezana S."/>
            <person name="Celniker S.E."/>
            <person name="Chang J.L."/>
            <person name="Chapple C."/>
            <person name="Chatterji S."/>
            <person name="Chinwalla A."/>
            <person name="Civetta A."/>
            <person name="Clifton S.W."/>
            <person name="Comeron J.M."/>
            <person name="Costello J.C."/>
            <person name="Coyne J.A."/>
            <person name="Daub J."/>
            <person name="David R.G."/>
            <person name="Delcher A.L."/>
            <person name="Delehaunty K."/>
            <person name="Do C.B."/>
            <person name="Ebling H."/>
            <person name="Edwards K."/>
            <person name="Eickbush T."/>
            <person name="Evans J.D."/>
            <person name="Filipski A."/>
            <person name="Findeiss S."/>
            <person name="Freyhult E."/>
            <person name="Fulton L."/>
            <person name="Fulton R."/>
            <person name="Garcia A.C."/>
            <person name="Gardiner A."/>
            <person name="Garfield D.A."/>
            <person name="Garvin B.E."/>
            <person name="Gibson G."/>
            <person name="Gilbert D."/>
            <person name="Gnerre S."/>
            <person name="Godfrey J."/>
            <person name="Good R."/>
            <person name="Gotea V."/>
            <person name="Gravely B."/>
            <person name="Greenberg A.J."/>
            <person name="Griffiths-Jones S."/>
            <person name="Gross S."/>
            <person name="Guigo R."/>
            <person name="Gustafson E.A."/>
            <person name="Haerty W."/>
            <person name="Hahn M.W."/>
            <person name="Halligan D.L."/>
            <person name="Halpern A.L."/>
            <person name="Halter G.M."/>
            <person name="Han M.V."/>
            <person name="Heger A."/>
            <person name="Hillier L."/>
            <person name="Hinrichs A.S."/>
            <person name="Holmes I."/>
            <person name="Hoskins R.A."/>
            <person name="Hubisz M.J."/>
            <person name="Hultmark D."/>
            <person name="Huntley M.A."/>
            <person name="Jaffe D.B."/>
            <person name="Jagadeeshan S."/>
            <person name="Jeck W.R."/>
            <person name="Johnson J."/>
            <person name="Jones C.D."/>
            <person name="Jordan W.C."/>
            <person name="Karpen G.H."/>
            <person name="Kataoka E."/>
            <person name="Keightley P.D."/>
            <person name="Kheradpour P."/>
            <person name="Kirkness E.F."/>
            <person name="Koerich L.B."/>
            <person name="Kristiansen K."/>
            <person name="Kudrna D."/>
            <person name="Kulathinal R.J."/>
            <person name="Kumar S."/>
            <person name="Kwok R."/>
            <person name="Lander E."/>
            <person name="Langley C.H."/>
            <person name="Lapoint R."/>
            <person name="Lazzaro B.P."/>
            <person name="Lee S.J."/>
            <person name="Levesque L."/>
            <person name="Li R."/>
            <person name="Lin C.F."/>
            <person name="Lin M.F."/>
            <person name="Lindblad-Toh K."/>
            <person name="Llopart A."/>
            <person name="Long M."/>
            <person name="Low L."/>
            <person name="Lozovsky E."/>
            <person name="Lu J."/>
            <person name="Luo M."/>
            <person name="Machado C.A."/>
            <person name="Makalowski W."/>
            <person name="Marzo M."/>
            <person name="Matsuda M."/>
            <person name="Matzkin L."/>
            <person name="McAllister B."/>
            <person name="McBride C.S."/>
            <person name="McKernan B."/>
            <person name="McKernan K."/>
            <person name="Mendez-Lago M."/>
            <person name="Minx P."/>
            <person name="Mollenhauer M.U."/>
            <person name="Montooth K."/>
            <person name="Mount S.M."/>
            <person name="Mu X."/>
            <person name="Myers E."/>
            <person name="Negre B."/>
            <person name="Newfeld S."/>
            <person name="Nielsen R."/>
            <person name="Noor M.A."/>
            <person name="O'Grady P."/>
            <person name="Pachter L."/>
            <person name="Papaceit M."/>
            <person name="Parisi M.J."/>
            <person name="Parisi M."/>
            <person name="Parts L."/>
            <person name="Pedersen J.S."/>
            <person name="Pesole G."/>
            <person name="Phillippy A.M."/>
            <person name="Ponting C.P."/>
            <person name="Pop M."/>
            <person name="Porcelli D."/>
            <person name="Powell J.R."/>
            <person name="Prohaska S."/>
            <person name="Pruitt K."/>
            <person name="Puig M."/>
            <person name="Quesneville H."/>
            <person name="Ram K.R."/>
            <person name="Rand D."/>
            <person name="Rasmussen M.D."/>
            <person name="Reed L.K."/>
            <person name="Reenan R."/>
            <person name="Reily A."/>
            <person name="Remington K.A."/>
            <person name="Rieger T.T."/>
            <person name="Ritchie M.G."/>
            <person name="Robin C."/>
            <person name="Rogers Y.H."/>
            <person name="Rohde C."/>
            <person name="Rozas J."/>
            <person name="Rubenfield M.J."/>
            <person name="Ruiz A."/>
            <person name="Russo S."/>
            <person name="Salzberg S.L."/>
            <person name="Sanchez-Gracia A."/>
            <person name="Saranga D.J."/>
            <person name="Sato H."/>
            <person name="Schaeffer S.W."/>
            <person name="Schatz M.C."/>
            <person name="Schlenke T."/>
            <person name="Schwartz R."/>
            <person name="Segarra C."/>
            <person name="Singh R.S."/>
            <person name="Sirot L."/>
            <person name="Sirota M."/>
            <person name="Sisneros N.B."/>
            <person name="Smith C.D."/>
            <person name="Smith T.F."/>
            <person name="Spieth J."/>
            <person name="Stage D.E."/>
            <person name="Stark A."/>
            <person name="Stephan W."/>
            <person name="Strausberg R.L."/>
            <person name="Strempel S."/>
            <person name="Sturgill D."/>
            <person name="Sutton G."/>
            <person name="Sutton G.G."/>
            <person name="Tao W."/>
            <person name="Teichmann S."/>
            <person name="Tobari Y.N."/>
            <person name="Tomimura Y."/>
            <person name="Tsolas J.M."/>
            <person name="Valente V.L."/>
            <person name="Venter E."/>
            <person name="Venter J.C."/>
            <person name="Vicario S."/>
            <person name="Vieira F.G."/>
            <person name="Vilella A.J."/>
            <person name="Villasante A."/>
            <person name="Walenz B."/>
            <person name="Wang J."/>
            <person name="Wasserman M."/>
            <person name="Watts T."/>
            <person name="Wilson D."/>
            <person name="Wilson R.K."/>
            <person name="Wing R.A."/>
            <person name="Wolfner M.F."/>
            <person name="Wong A."/>
            <person name="Wong G.K."/>
            <person name="Wu C.I."/>
            <person name="Wu G."/>
            <person name="Yamamoto D."/>
            <person name="Yang H.P."/>
            <person name="Yang S.P."/>
            <person name="Yorke J.A."/>
            <person name="Yoshida K."/>
            <person name="Zdobnov E."/>
            <person name="Zhang P."/>
            <person name="Zhang Y."/>
            <person name="Zimin A.V."/>
            <person name="Baldwin J."/>
            <person name="Abdouelleil A."/>
            <person name="Abdulkadir J."/>
            <person name="Abebe A."/>
            <person name="Abera B."/>
            <person name="Abreu J."/>
            <person name="Acer S.C."/>
            <person name="Aftuck L."/>
            <person name="Alexander A."/>
            <person name="An P."/>
            <person name="Anderson E."/>
            <person name="Anderson S."/>
            <person name="Arachi H."/>
            <person name="Azer M."/>
            <person name="Bachantsang P."/>
            <person name="Barry A."/>
            <person name="Bayul T."/>
            <person name="Berlin A."/>
            <person name="Bessette D."/>
            <person name="Bloom T."/>
            <person name="Blye J."/>
            <person name="Boguslavskiy L."/>
            <person name="Bonnet C."/>
            <person name="Boukhgalter B."/>
            <person name="Bourzgui I."/>
            <person name="Brown A."/>
            <person name="Cahill P."/>
            <person name="Channer S."/>
            <person name="Cheshatsang Y."/>
            <person name="Chuda L."/>
            <person name="Citroen M."/>
            <person name="Collymore A."/>
            <person name="Cooke P."/>
            <person name="Costello M."/>
            <person name="D'Aco K."/>
            <person name="Daza R."/>
            <person name="De Haan G."/>
            <person name="DeGray S."/>
            <person name="DeMaso C."/>
            <person name="Dhargay N."/>
            <person name="Dooley K."/>
            <person name="Dooley E."/>
            <person name="Doricent M."/>
            <person name="Dorje P."/>
            <person name="Dorjee K."/>
            <person name="Dupes A."/>
            <person name="Elong R."/>
            <person name="Falk J."/>
            <person name="Farina A."/>
            <person name="Faro S."/>
            <person name="Ferguson D."/>
            <person name="Fisher S."/>
            <person name="Foley C.D."/>
            <person name="Franke A."/>
            <person name="Friedrich D."/>
            <person name="Gadbois L."/>
            <person name="Gearin G."/>
            <person name="Gearin C.R."/>
            <person name="Giannoukos G."/>
            <person name="Goode T."/>
            <person name="Graham J."/>
            <person name="Grandbois E."/>
            <person name="Grewal S."/>
            <person name="Gyaltsen K."/>
            <person name="Hafez N."/>
            <person name="Hagos B."/>
            <person name="Hall J."/>
            <person name="Henson C."/>
            <person name="Hollinger A."/>
            <person name="Honan T."/>
            <person name="Huard M.D."/>
            <person name="Hughes L."/>
            <person name="Hurhula B."/>
            <person name="Husby M.E."/>
            <person name="Kamat A."/>
            <person name="Kanga B."/>
            <person name="Kashin S."/>
            <person name="Khazanovich D."/>
            <person name="Kisner P."/>
            <person name="Lance K."/>
            <person name="Lara M."/>
            <person name="Lee W."/>
            <person name="Lennon N."/>
            <person name="Letendre F."/>
            <person name="LeVine R."/>
            <person name="Lipovsky A."/>
            <person name="Liu X."/>
            <person name="Liu J."/>
            <person name="Liu S."/>
            <person name="Lokyitsang T."/>
            <person name="Lokyitsang Y."/>
            <person name="Lubonja R."/>
            <person name="Lui A."/>
            <person name="MacDonald P."/>
            <person name="Magnisalis V."/>
            <person name="Maru K."/>
            <person name="Matthews C."/>
            <person name="McCusker W."/>
            <person name="McDonough S."/>
            <person name="Mehta T."/>
            <person name="Meldrim J."/>
            <person name="Meneus L."/>
            <person name="Mihai O."/>
            <person name="Mihalev A."/>
            <person name="Mihova T."/>
            <person name="Mittelman R."/>
            <person name="Mlenga V."/>
            <person name="Montmayeur A."/>
            <person name="Mulrain L."/>
            <person name="Navidi A."/>
            <person name="Naylor J."/>
            <person name="Negash T."/>
            <person name="Nguyen T."/>
            <person name="Nguyen N."/>
            <person name="Nicol R."/>
            <person name="Norbu C."/>
            <person name="Norbu N."/>
            <person name="Novod N."/>
            <person name="O'Neill B."/>
            <person name="Osman S."/>
            <person name="Markiewicz E."/>
            <person name="Oyono O.L."/>
            <person name="Patti C."/>
            <person name="Phunkhang P."/>
            <person name="Pierre F."/>
            <person name="Priest M."/>
            <person name="Raghuraman S."/>
            <person name="Rege F."/>
            <person name="Reyes R."/>
            <person name="Rise C."/>
            <person name="Rogov P."/>
            <person name="Ross K."/>
            <person name="Ryan E."/>
            <person name="Settipalli S."/>
            <person name="Shea T."/>
            <person name="Sherpa N."/>
            <person name="Shi L."/>
            <person name="Shih D."/>
            <person name="Sparrow T."/>
            <person name="Spaulding J."/>
            <person name="Stalker J."/>
            <person name="Stange-Thomann N."/>
            <person name="Stavropoulos S."/>
            <person name="Stone C."/>
            <person name="Strader C."/>
            <person name="Tesfaye S."/>
            <person name="Thomson T."/>
            <person name="Thoulutsang Y."/>
            <person name="Thoulutsang D."/>
            <person name="Topham K."/>
            <person name="Topping I."/>
            <person name="Tsamla T."/>
            <person name="Vassiliev H."/>
            <person name="Vo A."/>
            <person name="Wangchuk T."/>
            <person name="Wangdi T."/>
            <person name="Weiand M."/>
            <person name="Wilkinson J."/>
            <person name="Wilson A."/>
            <person name="Yadav S."/>
            <person name="Young G."/>
            <person name="Yu Q."/>
            <person name="Zembek L."/>
            <person name="Zhong D."/>
            <person name="Zimmer A."/>
            <person name="Zwirko Z."/>
            <person name="Jaffe D.B."/>
            <person name="Alvarez P."/>
            <person name="Brockman W."/>
            <person name="Butler J."/>
            <person name="Chin C."/>
            <person name="Gnerre S."/>
            <person name="Grabherr M."/>
            <person name="Kleber M."/>
            <person name="Mauceli E."/>
            <person name="MacCallum I."/>
        </authorList>
    </citation>
    <scope>NUCLEOTIDE SEQUENCE [LARGE SCALE GENOMIC DNA]</scope>
    <source>
        <strain evidence="5">Rob3c / Tucson 14021-0248.25</strain>
    </source>
</reference>
<evidence type="ECO:0000256" key="2">
    <source>
        <dbReference type="SAM" id="SignalP"/>
    </source>
</evidence>